<keyword evidence="11" id="KW-1185">Reference proteome</keyword>
<evidence type="ECO:0000256" key="4">
    <source>
        <dbReference type="ARBA" id="ARBA00022475"/>
    </source>
</evidence>
<feature type="transmembrane region" description="Helical" evidence="8">
    <location>
        <begin position="387"/>
        <end position="407"/>
    </location>
</feature>
<evidence type="ECO:0000256" key="3">
    <source>
        <dbReference type="ARBA" id="ARBA00022448"/>
    </source>
</evidence>
<feature type="transmembrane region" description="Helical" evidence="8">
    <location>
        <begin position="292"/>
        <end position="313"/>
    </location>
</feature>
<feature type="transmembrane region" description="Helical" evidence="8">
    <location>
        <begin position="58"/>
        <end position="76"/>
    </location>
</feature>
<dbReference type="EMBL" id="FUWJ01000003">
    <property type="protein sequence ID" value="SKA00267.1"/>
    <property type="molecule type" value="Genomic_DNA"/>
</dbReference>
<feature type="transmembrane region" description="Helical" evidence="8">
    <location>
        <begin position="88"/>
        <end position="107"/>
    </location>
</feature>
<protein>
    <recommendedName>
        <fullName evidence="8">Bcr/CflA family efflux transporter</fullName>
    </recommendedName>
</protein>
<evidence type="ECO:0000259" key="9">
    <source>
        <dbReference type="PROSITE" id="PS50850"/>
    </source>
</evidence>
<feature type="domain" description="Major facilitator superfamily (MFS) profile" evidence="9">
    <location>
        <begin position="19"/>
        <end position="411"/>
    </location>
</feature>
<feature type="transmembrane region" description="Helical" evidence="8">
    <location>
        <begin position="226"/>
        <end position="249"/>
    </location>
</feature>
<comment type="subcellular location">
    <subcellularLocation>
        <location evidence="8">Cell inner membrane</location>
        <topology evidence="8">Multi-pass membrane protein</topology>
    </subcellularLocation>
    <subcellularLocation>
        <location evidence="1">Cell membrane</location>
        <topology evidence="1">Multi-pass membrane protein</topology>
    </subcellularLocation>
</comment>
<evidence type="ECO:0000256" key="5">
    <source>
        <dbReference type="ARBA" id="ARBA00022692"/>
    </source>
</evidence>
<dbReference type="PANTHER" id="PTHR23502:SF132">
    <property type="entry name" value="POLYAMINE TRANSPORTER 2-RELATED"/>
    <property type="match status" value="1"/>
</dbReference>
<organism evidence="10 11">
    <name type="scientific">Enhydrobacter aerosaccus</name>
    <dbReference type="NCBI Taxonomy" id="225324"/>
    <lineage>
        <taxon>Bacteria</taxon>
        <taxon>Pseudomonadati</taxon>
        <taxon>Pseudomonadota</taxon>
        <taxon>Alphaproteobacteria</taxon>
        <taxon>Hyphomicrobiales</taxon>
        <taxon>Enhydrobacter</taxon>
    </lineage>
</organism>
<evidence type="ECO:0000256" key="7">
    <source>
        <dbReference type="ARBA" id="ARBA00023136"/>
    </source>
</evidence>
<dbReference type="Pfam" id="PF07690">
    <property type="entry name" value="MFS_1"/>
    <property type="match status" value="1"/>
</dbReference>
<evidence type="ECO:0000256" key="8">
    <source>
        <dbReference type="RuleBase" id="RU365088"/>
    </source>
</evidence>
<dbReference type="FunFam" id="1.20.1720.10:FF:000005">
    <property type="entry name" value="Bcr/CflA family efflux transporter"/>
    <property type="match status" value="1"/>
</dbReference>
<feature type="transmembrane region" description="Helical" evidence="8">
    <location>
        <begin position="319"/>
        <end position="340"/>
    </location>
</feature>
<accession>A0A1T4Q9E1</accession>
<name>A0A1T4Q9E1_9HYPH</name>
<feature type="transmembrane region" description="Helical" evidence="8">
    <location>
        <begin position="176"/>
        <end position="196"/>
    </location>
</feature>
<dbReference type="STRING" id="225324.SAMN02745126_03075"/>
<dbReference type="GO" id="GO:0015385">
    <property type="term" value="F:sodium:proton antiporter activity"/>
    <property type="evidence" value="ECO:0007669"/>
    <property type="project" value="TreeGrafter"/>
</dbReference>
<keyword evidence="5 8" id="KW-0812">Transmembrane</keyword>
<dbReference type="InterPro" id="IPR004812">
    <property type="entry name" value="Efflux_drug-R_Bcr/CmlA"/>
</dbReference>
<evidence type="ECO:0000256" key="1">
    <source>
        <dbReference type="ARBA" id="ARBA00004651"/>
    </source>
</evidence>
<feature type="transmembrane region" description="Helical" evidence="8">
    <location>
        <begin position="146"/>
        <end position="170"/>
    </location>
</feature>
<dbReference type="Gene3D" id="1.20.1720.10">
    <property type="entry name" value="Multidrug resistance protein D"/>
    <property type="match status" value="1"/>
</dbReference>
<keyword evidence="4" id="KW-1003">Cell membrane</keyword>
<feature type="transmembrane region" description="Helical" evidence="8">
    <location>
        <begin position="21"/>
        <end position="43"/>
    </location>
</feature>
<dbReference type="AlphaFoldDB" id="A0A1T4Q9E1"/>
<dbReference type="GO" id="GO:0042910">
    <property type="term" value="F:xenobiotic transmembrane transporter activity"/>
    <property type="evidence" value="ECO:0007669"/>
    <property type="project" value="InterPro"/>
</dbReference>
<dbReference type="NCBIfam" id="TIGR00710">
    <property type="entry name" value="efflux_Bcr_CflA"/>
    <property type="match status" value="1"/>
</dbReference>
<dbReference type="GO" id="GO:1990961">
    <property type="term" value="P:xenobiotic detoxification by transmembrane export across the plasma membrane"/>
    <property type="evidence" value="ECO:0007669"/>
    <property type="project" value="InterPro"/>
</dbReference>
<dbReference type="CDD" id="cd17320">
    <property type="entry name" value="MFS_MdfA_MDR_like"/>
    <property type="match status" value="1"/>
</dbReference>
<feature type="transmembrane region" description="Helical" evidence="8">
    <location>
        <begin position="113"/>
        <end position="134"/>
    </location>
</feature>
<evidence type="ECO:0000256" key="2">
    <source>
        <dbReference type="ARBA" id="ARBA00006236"/>
    </source>
</evidence>
<dbReference type="Proteomes" id="UP000190092">
    <property type="component" value="Unassembled WGS sequence"/>
</dbReference>
<dbReference type="RefSeq" id="WP_170920961.1">
    <property type="nucleotide sequence ID" value="NZ_FUWJ01000003.1"/>
</dbReference>
<dbReference type="PANTHER" id="PTHR23502">
    <property type="entry name" value="MAJOR FACILITATOR SUPERFAMILY"/>
    <property type="match status" value="1"/>
</dbReference>
<feature type="transmembrane region" description="Helical" evidence="8">
    <location>
        <begin position="261"/>
        <end position="280"/>
    </location>
</feature>
<feature type="transmembrane region" description="Helical" evidence="8">
    <location>
        <begin position="361"/>
        <end position="381"/>
    </location>
</feature>
<comment type="similarity">
    <text evidence="2 8">Belongs to the major facilitator superfamily. Bcr/CmlA family.</text>
</comment>
<dbReference type="SUPFAM" id="SSF103473">
    <property type="entry name" value="MFS general substrate transporter"/>
    <property type="match status" value="1"/>
</dbReference>
<dbReference type="NCBIfam" id="NF008314">
    <property type="entry name" value="PRK11102.1"/>
    <property type="match status" value="1"/>
</dbReference>
<dbReference type="InterPro" id="IPR020846">
    <property type="entry name" value="MFS_dom"/>
</dbReference>
<dbReference type="GO" id="GO:0005886">
    <property type="term" value="C:plasma membrane"/>
    <property type="evidence" value="ECO:0007669"/>
    <property type="project" value="UniProtKB-SubCell"/>
</dbReference>
<sequence length="411" mass="43680">MSTVIESQAAGVAARPKLTPLLVAVLALLSAFTPLSIDMYLPALPVIAIDLHSTTADIQLTLSAFMLSFGLGQIFYGPAGDRFGRRRIILGALGIYVIASLGCAVAAAAEQLILLRLLQGLAACGSVVLSRTMVRDLAERDQAARVMSLMLACTSIAPMMAPLIGGQILWFLGWHAIFLILAGVGLFAWLTSFLYLPETLRPEYRQPLVLSAILKRFGELFRHKAFMGYAFTSSFQFAALLSFLSGSPFVFIERYGVAPRLYGVIFGGIVLFMTVGSLVNAKLAPVFGASKILRYAVLIPAITGPAALVLGLIEARYGTIGMWPFFFCFAPQIAALSMIAPNATAVALQRYPHMAGTASSLMGVMQFGLGAVFGAVVGQALDGTIAPMTTAMGIAGLLCFVSNRLLVPRNG</sequence>
<gene>
    <name evidence="10" type="ORF">SAMN02745126_03075</name>
</gene>
<dbReference type="InterPro" id="IPR036259">
    <property type="entry name" value="MFS_trans_sf"/>
</dbReference>
<dbReference type="PROSITE" id="PS50850">
    <property type="entry name" value="MFS"/>
    <property type="match status" value="1"/>
</dbReference>
<keyword evidence="7 8" id="KW-0472">Membrane</keyword>
<keyword evidence="3 8" id="KW-0813">Transport</keyword>
<dbReference type="InterPro" id="IPR011701">
    <property type="entry name" value="MFS"/>
</dbReference>
<keyword evidence="6 8" id="KW-1133">Transmembrane helix</keyword>
<evidence type="ECO:0000313" key="10">
    <source>
        <dbReference type="EMBL" id="SKA00267.1"/>
    </source>
</evidence>
<reference evidence="11" key="1">
    <citation type="submission" date="2017-02" db="EMBL/GenBank/DDBJ databases">
        <authorList>
            <person name="Varghese N."/>
            <person name="Submissions S."/>
        </authorList>
    </citation>
    <scope>NUCLEOTIDE SEQUENCE [LARGE SCALE GENOMIC DNA]</scope>
    <source>
        <strain evidence="11">ATCC 27094</strain>
    </source>
</reference>
<evidence type="ECO:0000313" key="11">
    <source>
        <dbReference type="Proteomes" id="UP000190092"/>
    </source>
</evidence>
<evidence type="ECO:0000256" key="6">
    <source>
        <dbReference type="ARBA" id="ARBA00022989"/>
    </source>
</evidence>
<proteinExistence type="inferred from homology"/>
<keyword evidence="8" id="KW-0997">Cell inner membrane</keyword>